<evidence type="ECO:0008006" key="16">
    <source>
        <dbReference type="Google" id="ProtNLM"/>
    </source>
</evidence>
<feature type="domain" description="PDZ" evidence="13">
    <location>
        <begin position="142"/>
        <end position="193"/>
    </location>
</feature>
<evidence type="ECO:0000256" key="6">
    <source>
        <dbReference type="ARBA" id="ARBA00022801"/>
    </source>
</evidence>
<dbReference type="InterPro" id="IPR041489">
    <property type="entry name" value="PDZ_6"/>
</dbReference>
<accession>A0A0G0RFI5</accession>
<evidence type="ECO:0000256" key="10">
    <source>
        <dbReference type="ARBA" id="ARBA00023136"/>
    </source>
</evidence>
<dbReference type="InterPro" id="IPR008915">
    <property type="entry name" value="Peptidase_M50"/>
</dbReference>
<evidence type="ECO:0000259" key="13">
    <source>
        <dbReference type="Pfam" id="PF17820"/>
    </source>
</evidence>
<gene>
    <name evidence="14" type="ORF">UT84_C0002G0049</name>
</gene>
<comment type="caution">
    <text evidence="14">The sequence shown here is derived from an EMBL/GenBank/DDBJ whole genome shotgun (WGS) entry which is preliminary data.</text>
</comment>
<dbReference type="Gene3D" id="2.30.42.10">
    <property type="match status" value="1"/>
</dbReference>
<feature type="transmembrane region" description="Helical" evidence="11">
    <location>
        <begin position="6"/>
        <end position="25"/>
    </location>
</feature>
<evidence type="ECO:0000256" key="3">
    <source>
        <dbReference type="ARBA" id="ARBA00007931"/>
    </source>
</evidence>
<dbReference type="GO" id="GO:0016020">
    <property type="term" value="C:membrane"/>
    <property type="evidence" value="ECO:0007669"/>
    <property type="project" value="UniProtKB-SubCell"/>
</dbReference>
<dbReference type="CDD" id="cd06163">
    <property type="entry name" value="S2P-M50_PDZ_RseP-like"/>
    <property type="match status" value="1"/>
</dbReference>
<keyword evidence="9" id="KW-0482">Metalloprotease</keyword>
<dbReference type="Pfam" id="PF17820">
    <property type="entry name" value="PDZ_6"/>
    <property type="match status" value="1"/>
</dbReference>
<evidence type="ECO:0000256" key="9">
    <source>
        <dbReference type="ARBA" id="ARBA00023049"/>
    </source>
</evidence>
<proteinExistence type="inferred from homology"/>
<evidence type="ECO:0000256" key="2">
    <source>
        <dbReference type="ARBA" id="ARBA00004141"/>
    </source>
</evidence>
<dbReference type="Proteomes" id="UP000034531">
    <property type="component" value="Unassembled WGS sequence"/>
</dbReference>
<sequence>MLSVIIFILILSFLVMIHELGHFIAAKRSGIGVEEFGFGLPPRAWGKKIGGTIYSVNWLPFGGFVRLVGEDVTDKRKDAKNSFYTKSIGQRMRVVVAGVFMNFVVAILVFYIVVFALGFKVNLPLIVDHKFAFVNQSTEVLVADVGADSPAKKAGIEPGSAIVVAGGQEISSISQLQGIIRAQDNKPIDLVLENPVNNSRRSVTATPVYNNDVKAPALGVELGEIVALKYDTFGQKLFSGFIHSYNTFDYSVAVFGKLIAYSFKERDFAPVSENVSGPVGIVQITSQAVSLGPVSVLQLVGLLSLNLAVLNILPIPALDGGRFAFIVFELVTRKRANATFEKWVHTVGFAFLIGLIVLITYNDVLKLFQH</sequence>
<dbReference type="GO" id="GO:0006508">
    <property type="term" value="P:proteolysis"/>
    <property type="evidence" value="ECO:0007669"/>
    <property type="project" value="UniProtKB-KW"/>
</dbReference>
<keyword evidence="7" id="KW-0862">Zinc</keyword>
<dbReference type="PANTHER" id="PTHR42837:SF2">
    <property type="entry name" value="MEMBRANE METALLOPROTEASE ARASP2, CHLOROPLASTIC-RELATED"/>
    <property type="match status" value="1"/>
</dbReference>
<dbReference type="AlphaFoldDB" id="A0A0G0RFI5"/>
<dbReference type="PANTHER" id="PTHR42837">
    <property type="entry name" value="REGULATOR OF SIGMA-E PROTEASE RSEP"/>
    <property type="match status" value="1"/>
</dbReference>
<evidence type="ECO:0000256" key="4">
    <source>
        <dbReference type="ARBA" id="ARBA00022670"/>
    </source>
</evidence>
<comment type="subcellular location">
    <subcellularLocation>
        <location evidence="2">Membrane</location>
        <topology evidence="2">Multi-pass membrane protein</topology>
    </subcellularLocation>
</comment>
<dbReference type="PRINTS" id="PR00173">
    <property type="entry name" value="EDTRNSPORT"/>
</dbReference>
<keyword evidence="6" id="KW-0378">Hydrolase</keyword>
<organism evidence="14 15">
    <name type="scientific">Candidatus Curtissbacteria bacterium GW2011_GWA1_40_16</name>
    <dbReference type="NCBI Taxonomy" id="1618405"/>
    <lineage>
        <taxon>Bacteria</taxon>
        <taxon>Candidatus Curtissiibacteriota</taxon>
    </lineage>
</organism>
<evidence type="ECO:0000256" key="7">
    <source>
        <dbReference type="ARBA" id="ARBA00022833"/>
    </source>
</evidence>
<name>A0A0G0RFI5_9BACT</name>
<evidence type="ECO:0000256" key="5">
    <source>
        <dbReference type="ARBA" id="ARBA00022692"/>
    </source>
</evidence>
<evidence type="ECO:0000256" key="8">
    <source>
        <dbReference type="ARBA" id="ARBA00022989"/>
    </source>
</evidence>
<evidence type="ECO:0000313" key="15">
    <source>
        <dbReference type="Proteomes" id="UP000034531"/>
    </source>
</evidence>
<dbReference type="GO" id="GO:0004222">
    <property type="term" value="F:metalloendopeptidase activity"/>
    <property type="evidence" value="ECO:0007669"/>
    <property type="project" value="InterPro"/>
</dbReference>
<reference evidence="14 15" key="1">
    <citation type="journal article" date="2015" name="Nature">
        <title>rRNA introns, odd ribosomes, and small enigmatic genomes across a large radiation of phyla.</title>
        <authorList>
            <person name="Brown C.T."/>
            <person name="Hug L.A."/>
            <person name="Thomas B.C."/>
            <person name="Sharon I."/>
            <person name="Castelle C.J."/>
            <person name="Singh A."/>
            <person name="Wilkins M.J."/>
            <person name="Williams K.H."/>
            <person name="Banfield J.F."/>
        </authorList>
    </citation>
    <scope>NUCLEOTIDE SEQUENCE [LARGE SCALE GENOMIC DNA]</scope>
</reference>
<feature type="domain" description="Peptidase M50" evidence="12">
    <location>
        <begin position="7"/>
        <end position="354"/>
    </location>
</feature>
<evidence type="ECO:0000256" key="11">
    <source>
        <dbReference type="SAM" id="Phobius"/>
    </source>
</evidence>
<dbReference type="InterPro" id="IPR004387">
    <property type="entry name" value="Pept_M50_Zn"/>
</dbReference>
<keyword evidence="4" id="KW-0645">Protease</keyword>
<evidence type="ECO:0000259" key="12">
    <source>
        <dbReference type="Pfam" id="PF02163"/>
    </source>
</evidence>
<protein>
    <recommendedName>
        <fullName evidence="16">Membrane-associated zinc metalloprotease</fullName>
    </recommendedName>
</protein>
<keyword evidence="10 11" id="KW-0472">Membrane</keyword>
<dbReference type="EMBL" id="LBYI01000002">
    <property type="protein sequence ID" value="KKR51188.1"/>
    <property type="molecule type" value="Genomic_DNA"/>
</dbReference>
<dbReference type="Pfam" id="PF02163">
    <property type="entry name" value="Peptidase_M50"/>
    <property type="match status" value="1"/>
</dbReference>
<feature type="transmembrane region" description="Helical" evidence="11">
    <location>
        <begin position="94"/>
        <end position="119"/>
    </location>
</feature>
<feature type="transmembrane region" description="Helical" evidence="11">
    <location>
        <begin position="343"/>
        <end position="361"/>
    </location>
</feature>
<comment type="similarity">
    <text evidence="3">Belongs to the peptidase M50B family.</text>
</comment>
<dbReference type="SUPFAM" id="SSF50156">
    <property type="entry name" value="PDZ domain-like"/>
    <property type="match status" value="1"/>
</dbReference>
<keyword evidence="8 11" id="KW-1133">Transmembrane helix</keyword>
<keyword evidence="5 11" id="KW-0812">Transmembrane</keyword>
<evidence type="ECO:0000313" key="14">
    <source>
        <dbReference type="EMBL" id="KKR51188.1"/>
    </source>
</evidence>
<comment type="cofactor">
    <cofactor evidence="1">
        <name>Zn(2+)</name>
        <dbReference type="ChEBI" id="CHEBI:29105"/>
    </cofactor>
</comment>
<dbReference type="InterPro" id="IPR036034">
    <property type="entry name" value="PDZ_sf"/>
</dbReference>
<evidence type="ECO:0000256" key="1">
    <source>
        <dbReference type="ARBA" id="ARBA00001947"/>
    </source>
</evidence>